<feature type="domain" description="Oxidoreductase molybdopterin-binding" evidence="3">
    <location>
        <begin position="280"/>
        <end position="433"/>
    </location>
</feature>
<proteinExistence type="predicted"/>
<dbReference type="SUPFAM" id="SSF81296">
    <property type="entry name" value="E set domains"/>
    <property type="match status" value="1"/>
</dbReference>
<dbReference type="Proteomes" id="UP001251217">
    <property type="component" value="Unassembled WGS sequence"/>
</dbReference>
<feature type="transmembrane region" description="Helical" evidence="2">
    <location>
        <begin position="129"/>
        <end position="150"/>
    </location>
</feature>
<keyword evidence="2" id="KW-0472">Membrane</keyword>
<feature type="compositionally biased region" description="Polar residues" evidence="1">
    <location>
        <begin position="524"/>
        <end position="533"/>
    </location>
</feature>
<dbReference type="InterPro" id="IPR036374">
    <property type="entry name" value="OxRdtase_Mopterin-bd_sf"/>
</dbReference>
<sequence>MIDTGTRGPTPHRGTLGFAAAALAGILAGAAVLGIGELVGAILDPRSSPFFAAGATIVDHTPQQLREEAIRRFGSHDKDVLFAAMGAAMVVLAALCGVLERRRRIGSVVFAVLGIAITVAALHRPNAQWWFAIPTAAGVVAGLIALRLLLPHRVPKSVRLPNHGEHRREAPERREVLDSAESSRSARVPVHADPSDGIRLGRRRFLAMAAGVGAIAVGAAATGRFVAQRLRDVAADRSRYVVPKPVSDVAPVSPAMTRSVPGLTAFVTPGADFYRVDTALQVPAVSSADWSLRIHGMVDRAVEFTMDELRRRPAIARMITLTCVSNEVGGTLAGNAVWTGYRLGDLLHEAGVHPDADMVLSRSADGFTAGTPIQAMTDGRDALLAVAMNGAPLPLEHGYPARLVVPGLYGYVSATKWVVDLEVTRFERAQAYWTTRGWAEQAPIKTASRIDVPAAFATLPAGPVVVAGVAWAQHRGIASVEVQVDDGPWHAADLTTEYSPDTWRQWTYRWQATPGTHTVRVRATDTTGTTQPAQRRPPMPDGATGWHSRTVSVR</sequence>
<feature type="transmembrane region" description="Helical" evidence="2">
    <location>
        <begin position="80"/>
        <end position="98"/>
    </location>
</feature>
<keyword evidence="2" id="KW-0812">Transmembrane</keyword>
<evidence type="ECO:0000313" key="5">
    <source>
        <dbReference type="Proteomes" id="UP001251217"/>
    </source>
</evidence>
<name>A0ABU1XDE0_9NOCA</name>
<feature type="transmembrane region" description="Helical" evidence="2">
    <location>
        <begin position="105"/>
        <end position="123"/>
    </location>
</feature>
<dbReference type="EC" id="1.8.3.1" evidence="4"/>
<dbReference type="PANTHER" id="PTHR19372">
    <property type="entry name" value="SULFITE REDUCTASE"/>
    <property type="match status" value="1"/>
</dbReference>
<keyword evidence="5" id="KW-1185">Reference proteome</keyword>
<comment type="caution">
    <text evidence="4">The sequence shown here is derived from an EMBL/GenBank/DDBJ whole genome shotgun (WGS) entry which is preliminary data.</text>
</comment>
<protein>
    <submittedName>
        <fullName evidence="4">Sulfite oxidase</fullName>
        <ecNumber evidence="4">1.8.3.1</ecNumber>
    </submittedName>
</protein>
<dbReference type="EMBL" id="JAVDWW010000002">
    <property type="protein sequence ID" value="MDR7168027.1"/>
    <property type="molecule type" value="Genomic_DNA"/>
</dbReference>
<dbReference type="GO" id="GO:0008482">
    <property type="term" value="F:sulfite oxidase activity"/>
    <property type="evidence" value="ECO:0007669"/>
    <property type="project" value="UniProtKB-EC"/>
</dbReference>
<dbReference type="Pfam" id="PF00174">
    <property type="entry name" value="Oxidored_molyb"/>
    <property type="match status" value="1"/>
</dbReference>
<feature type="transmembrane region" description="Helical" evidence="2">
    <location>
        <begin position="205"/>
        <end position="227"/>
    </location>
</feature>
<dbReference type="SUPFAM" id="SSF56524">
    <property type="entry name" value="Oxidoreductase molybdopterin-binding domain"/>
    <property type="match status" value="1"/>
</dbReference>
<dbReference type="InterPro" id="IPR014756">
    <property type="entry name" value="Ig_E-set"/>
</dbReference>
<feature type="transmembrane region" description="Helical" evidence="2">
    <location>
        <begin position="16"/>
        <end position="43"/>
    </location>
</feature>
<accession>A0ABU1XDE0</accession>
<dbReference type="Gene3D" id="2.60.40.650">
    <property type="match status" value="1"/>
</dbReference>
<feature type="compositionally biased region" description="Basic and acidic residues" evidence="1">
    <location>
        <begin position="162"/>
        <end position="177"/>
    </location>
</feature>
<keyword evidence="4" id="KW-0560">Oxidoreductase</keyword>
<dbReference type="InterPro" id="IPR000572">
    <property type="entry name" value="OxRdtase_Mopterin-bd_dom"/>
</dbReference>
<evidence type="ECO:0000256" key="2">
    <source>
        <dbReference type="SAM" id="Phobius"/>
    </source>
</evidence>
<evidence type="ECO:0000259" key="3">
    <source>
        <dbReference type="Pfam" id="PF00174"/>
    </source>
</evidence>
<keyword evidence="2" id="KW-1133">Transmembrane helix</keyword>
<organism evidence="4 5">
    <name type="scientific">Nocardia kruczakiae</name>
    <dbReference type="NCBI Taxonomy" id="261477"/>
    <lineage>
        <taxon>Bacteria</taxon>
        <taxon>Bacillati</taxon>
        <taxon>Actinomycetota</taxon>
        <taxon>Actinomycetes</taxon>
        <taxon>Mycobacteriales</taxon>
        <taxon>Nocardiaceae</taxon>
        <taxon>Nocardia</taxon>
    </lineage>
</organism>
<dbReference type="Gene3D" id="3.90.420.10">
    <property type="entry name" value="Oxidoreductase, molybdopterin-binding domain"/>
    <property type="match status" value="1"/>
</dbReference>
<feature type="region of interest" description="Disordered" evidence="1">
    <location>
        <begin position="159"/>
        <end position="195"/>
    </location>
</feature>
<reference evidence="4 5" key="1">
    <citation type="submission" date="2023-07" db="EMBL/GenBank/DDBJ databases">
        <title>Sorghum-associated microbial communities from plants grown in Nebraska, USA.</title>
        <authorList>
            <person name="Schachtman D."/>
        </authorList>
    </citation>
    <scope>NUCLEOTIDE SEQUENCE [LARGE SCALE GENOMIC DNA]</scope>
    <source>
        <strain evidence="4 5">4272</strain>
    </source>
</reference>
<evidence type="ECO:0000313" key="4">
    <source>
        <dbReference type="EMBL" id="MDR7168027.1"/>
    </source>
</evidence>
<gene>
    <name evidence="4" type="ORF">J2W56_001746</name>
</gene>
<dbReference type="RefSeq" id="WP_310399583.1">
    <property type="nucleotide sequence ID" value="NZ_JAVDWW010000002.1"/>
</dbReference>
<evidence type="ECO:0000256" key="1">
    <source>
        <dbReference type="SAM" id="MobiDB-lite"/>
    </source>
</evidence>
<feature type="region of interest" description="Disordered" evidence="1">
    <location>
        <begin position="523"/>
        <end position="554"/>
    </location>
</feature>
<dbReference type="PANTHER" id="PTHR19372:SF7">
    <property type="entry name" value="SULFITE OXIDASE, MITOCHONDRIAL"/>
    <property type="match status" value="1"/>
</dbReference>